<dbReference type="EMBL" id="BARV01007446">
    <property type="protein sequence ID" value="GAI08104.1"/>
    <property type="molecule type" value="Genomic_DNA"/>
</dbReference>
<organism evidence="1">
    <name type="scientific">marine sediment metagenome</name>
    <dbReference type="NCBI Taxonomy" id="412755"/>
    <lineage>
        <taxon>unclassified sequences</taxon>
        <taxon>metagenomes</taxon>
        <taxon>ecological metagenomes</taxon>
    </lineage>
</organism>
<protein>
    <submittedName>
        <fullName evidence="1">Uncharacterized protein</fullName>
    </submittedName>
</protein>
<dbReference type="PROSITE" id="PS51257">
    <property type="entry name" value="PROKAR_LIPOPROTEIN"/>
    <property type="match status" value="1"/>
</dbReference>
<accession>X1MP05</accession>
<dbReference type="AlphaFoldDB" id="X1MP05"/>
<evidence type="ECO:0000313" key="1">
    <source>
        <dbReference type="EMBL" id="GAI08104.1"/>
    </source>
</evidence>
<gene>
    <name evidence="1" type="ORF">S06H3_15160</name>
</gene>
<name>X1MP05_9ZZZZ</name>
<comment type="caution">
    <text evidence="1">The sequence shown here is derived from an EMBL/GenBank/DDBJ whole genome shotgun (WGS) entry which is preliminary data.</text>
</comment>
<sequence length="181" mass="19455">MAGNKHLKKTIVILCAAIVVFTLVGCRKEAPTEDSEDETTAGPNETLVVELGVGIGPVKFGMSKEEVIENFGEPDKVEGGGQGLNYVASKGFSLFVSPMRGVRAIDCWSEKYPVGTVSNFAGKTKEGIAMNASRAEIVAAYGKPDRTTSNGPMTTLHYGKFRAQFVIMHDKLVNLKMNAPK</sequence>
<proteinExistence type="predicted"/>
<reference evidence="1" key="1">
    <citation type="journal article" date="2014" name="Front. Microbiol.">
        <title>High frequency of phylogenetically diverse reductive dehalogenase-homologous genes in deep subseafloor sedimentary metagenomes.</title>
        <authorList>
            <person name="Kawai M."/>
            <person name="Futagami T."/>
            <person name="Toyoda A."/>
            <person name="Takaki Y."/>
            <person name="Nishi S."/>
            <person name="Hori S."/>
            <person name="Arai W."/>
            <person name="Tsubouchi T."/>
            <person name="Morono Y."/>
            <person name="Uchiyama I."/>
            <person name="Ito T."/>
            <person name="Fujiyama A."/>
            <person name="Inagaki F."/>
            <person name="Takami H."/>
        </authorList>
    </citation>
    <scope>NUCLEOTIDE SEQUENCE</scope>
    <source>
        <strain evidence="1">Expedition CK06-06</strain>
    </source>
</reference>